<dbReference type="Gene3D" id="1.10.3130.20">
    <property type="entry name" value="Phycobilisome linker domain"/>
    <property type="match status" value="1"/>
</dbReference>
<dbReference type="PROSITE" id="PS51445">
    <property type="entry name" value="PBS_LINKER"/>
    <property type="match status" value="1"/>
</dbReference>
<keyword evidence="10" id="KW-1185">Reference proteome</keyword>
<dbReference type="Pfam" id="PF00427">
    <property type="entry name" value="PBS_linker_poly"/>
    <property type="match status" value="1"/>
</dbReference>
<organism evidence="9 10">
    <name type="scientific">Brunnivagina elsteri CCALA 953</name>
    <dbReference type="NCBI Taxonomy" id="987040"/>
    <lineage>
        <taxon>Bacteria</taxon>
        <taxon>Bacillati</taxon>
        <taxon>Cyanobacteriota</taxon>
        <taxon>Cyanophyceae</taxon>
        <taxon>Nostocales</taxon>
        <taxon>Calotrichaceae</taxon>
        <taxon>Brunnivagina</taxon>
    </lineage>
</organism>
<dbReference type="EMBL" id="NTFS01000095">
    <property type="protein sequence ID" value="PAX55870.1"/>
    <property type="molecule type" value="Genomic_DNA"/>
</dbReference>
<accession>A0A2A2TK37</accession>
<sequence length="247" mass="28543">MVIPLFTYSPTSQNQRVEAYEVPGDEQARIFTTDNLLSSTDMDVLITAAYRQIFNEQQMTVSSRQKSLESQLRAGQITVRDFIRGLAISDVFRTRNYDTNNNYRFVQMCLQRILGREVYGDREKLAWSTVLATKGLKGFIDDLLNTEEYISNFGDNTVPFQRRRILPQRDRGELPFARMARYDSYYRDKLPQEYIYRFKDTVKPFDLATFLRETDFTAATGVFLLFLAIATVTLLISYGLNPAGIGH</sequence>
<evidence type="ECO:0000313" key="9">
    <source>
        <dbReference type="EMBL" id="PAX55870.1"/>
    </source>
</evidence>
<dbReference type="PANTHER" id="PTHR34011">
    <property type="entry name" value="PHYCOBILISOME 32.1 KDA LINKER POLYPEPTIDE, PHYCOCYANIN-ASSOCIATED, ROD 2-RELATED"/>
    <property type="match status" value="1"/>
</dbReference>
<dbReference type="InterPro" id="IPR038255">
    <property type="entry name" value="PBS_linker_sf"/>
</dbReference>
<dbReference type="Proteomes" id="UP000218238">
    <property type="component" value="Unassembled WGS sequence"/>
</dbReference>
<keyword evidence="7" id="KW-1133">Transmembrane helix</keyword>
<keyword evidence="5 7" id="KW-0472">Membrane</keyword>
<evidence type="ECO:0000256" key="7">
    <source>
        <dbReference type="SAM" id="Phobius"/>
    </source>
</evidence>
<dbReference type="OrthoDB" id="448032at2"/>
<comment type="subcellular location">
    <subcellularLocation>
        <location evidence="1">Endomembrane system</location>
    </subcellularLocation>
</comment>
<feature type="domain" description="PBS-linker" evidence="8">
    <location>
        <begin position="11"/>
        <end position="194"/>
    </location>
</feature>
<evidence type="ECO:0000256" key="5">
    <source>
        <dbReference type="ARBA" id="ARBA00023136"/>
    </source>
</evidence>
<feature type="transmembrane region" description="Helical" evidence="7">
    <location>
        <begin position="216"/>
        <end position="240"/>
    </location>
</feature>
<keyword evidence="2" id="KW-0042">Antenna complex</keyword>
<evidence type="ECO:0000256" key="3">
    <source>
        <dbReference type="ARBA" id="ARBA00022738"/>
    </source>
</evidence>
<evidence type="ECO:0000256" key="6">
    <source>
        <dbReference type="PROSITE-ProRule" id="PRU00775"/>
    </source>
</evidence>
<dbReference type="GO" id="GO:0030089">
    <property type="term" value="C:phycobilisome"/>
    <property type="evidence" value="ECO:0007669"/>
    <property type="project" value="UniProtKB-UniRule"/>
</dbReference>
<comment type="similarity">
    <text evidence="6">Belongs to the phycobilisome linker protein family.</text>
</comment>
<keyword evidence="4" id="KW-0793">Thylakoid</keyword>
<dbReference type="GO" id="GO:0012505">
    <property type="term" value="C:endomembrane system"/>
    <property type="evidence" value="ECO:0007669"/>
    <property type="project" value="UniProtKB-SubCell"/>
</dbReference>
<keyword evidence="3 6" id="KW-0605">Phycobilisome</keyword>
<name>A0A2A2TK37_9CYAN</name>
<dbReference type="RefSeq" id="WP_095721715.1">
    <property type="nucleotide sequence ID" value="NZ_NTFS01000095.1"/>
</dbReference>
<reference evidence="9 10" key="1">
    <citation type="submission" date="2017-08" db="EMBL/GenBank/DDBJ databases">
        <title>Draft genome sequence of filamentous cyanobacterium Calothrix elsteri CCALA 953.</title>
        <authorList>
            <person name="Gagunashvili A.N."/>
            <person name="Elster J."/>
            <person name="Andresson O.S."/>
        </authorList>
    </citation>
    <scope>NUCLEOTIDE SEQUENCE [LARGE SCALE GENOMIC DNA]</scope>
    <source>
        <strain evidence="9 10">CCALA 953</strain>
    </source>
</reference>
<comment type="caution">
    <text evidence="9">The sequence shown here is derived from an EMBL/GenBank/DDBJ whole genome shotgun (WGS) entry which is preliminary data.</text>
</comment>
<dbReference type="AlphaFoldDB" id="A0A2A2TK37"/>
<protein>
    <submittedName>
        <fullName evidence="9">Phycobilisome rod-core linker polypeptide CpcG</fullName>
    </submittedName>
</protein>
<evidence type="ECO:0000256" key="4">
    <source>
        <dbReference type="ARBA" id="ARBA00023078"/>
    </source>
</evidence>
<dbReference type="GO" id="GO:0015979">
    <property type="term" value="P:photosynthesis"/>
    <property type="evidence" value="ECO:0007669"/>
    <property type="project" value="InterPro"/>
</dbReference>
<dbReference type="InterPro" id="IPR001297">
    <property type="entry name" value="PBS_linker_dom"/>
</dbReference>
<evidence type="ECO:0000259" key="8">
    <source>
        <dbReference type="PROSITE" id="PS51445"/>
    </source>
</evidence>
<evidence type="ECO:0000313" key="10">
    <source>
        <dbReference type="Proteomes" id="UP000218238"/>
    </source>
</evidence>
<evidence type="ECO:0000256" key="1">
    <source>
        <dbReference type="ARBA" id="ARBA00004308"/>
    </source>
</evidence>
<keyword evidence="7" id="KW-0812">Transmembrane</keyword>
<proteinExistence type="inferred from homology"/>
<evidence type="ECO:0000256" key="2">
    <source>
        <dbReference type="ARBA" id="ARBA00022549"/>
    </source>
</evidence>
<gene>
    <name evidence="9" type="ORF">CK510_10845</name>
</gene>